<dbReference type="InterPro" id="IPR044571">
    <property type="entry name" value="P4KG1-8"/>
</dbReference>
<comment type="similarity">
    <text evidence="1">Belongs to the PI3/PI4-kinase family. Type II PI4K subfamily.</text>
</comment>
<dbReference type="InterPro" id="IPR000626">
    <property type="entry name" value="Ubiquitin-like_dom"/>
</dbReference>
<keyword evidence="5" id="KW-0418">Kinase</keyword>
<protein>
    <recommendedName>
        <fullName evidence="2">1-phosphatidylinositol 4-kinase</fullName>
        <ecNumber evidence="2">2.7.1.67</ecNumber>
    </recommendedName>
</protein>
<evidence type="ECO:0000256" key="3">
    <source>
        <dbReference type="ARBA" id="ARBA00022679"/>
    </source>
</evidence>
<evidence type="ECO:0000256" key="5">
    <source>
        <dbReference type="ARBA" id="ARBA00022777"/>
    </source>
</evidence>
<dbReference type="EC" id="2.7.1.67" evidence="2"/>
<dbReference type="InterPro" id="IPR011009">
    <property type="entry name" value="Kinase-like_dom_sf"/>
</dbReference>
<sequence length="596" mass="66388">MSSAGVAVVPVRNEPFVPPDHMNLELGLRENESIWIYLVLSGSMIPMRILESDSIASLKLRIQTFKGFVVKNQKLVCGGRELARSNSLVRDYGVNDGNVLHLVLRLSELQVINVKTTSGKEFTFHVERGRDVGYVKRQIAKREKGFTDLDEQEVVCDGERLEDQRFIDDICKHNDAVLHLLVRKSAKVRAKPVAKNFELSIVAPELKDKRDHDGVETNNRRRNDVGGEENYSRGYEVDREVVPRKPPDRDFTLEPVIVNPKVELPSVIVDMIKSTFDGLDSGKTPIRSVEGTGGAYFMQDSSGQKLVAVFKPIDEEPLAVNNPRKLPVSPDGEGLKKGTRVGEGAFREVAAYILDHPKNKRSMIYSDEKGFAGVPPTAMIKCLHGGFNNPDGLPTVKIGSLQMFVENSGSCEDMGPGSFPVEQVHKISVLDIRLANADRHAGNILLSKDENGQTLLIPIDHGYCLPESFEDCTFDWLYWPQARQSYSPETIDYIKSLDAEEDIALLKFLGWDMPPKCARTLRISTMLLKKGAERGLTPFAIGSIMCRENLKEESVIEEIVQEAQDCVLPGTSEAAFLETLSQIMDRHLDEIAGSLL</sequence>
<dbReference type="AlphaFoldDB" id="A0A6P5ZYN0"/>
<evidence type="ECO:0000256" key="2">
    <source>
        <dbReference type="ARBA" id="ARBA00012169"/>
    </source>
</evidence>
<organism evidence="10 11">
    <name type="scientific">Durio zibethinus</name>
    <name type="common">Durian</name>
    <dbReference type="NCBI Taxonomy" id="66656"/>
    <lineage>
        <taxon>Eukaryota</taxon>
        <taxon>Viridiplantae</taxon>
        <taxon>Streptophyta</taxon>
        <taxon>Embryophyta</taxon>
        <taxon>Tracheophyta</taxon>
        <taxon>Spermatophyta</taxon>
        <taxon>Magnoliopsida</taxon>
        <taxon>eudicotyledons</taxon>
        <taxon>Gunneridae</taxon>
        <taxon>Pentapetalae</taxon>
        <taxon>rosids</taxon>
        <taxon>malvids</taxon>
        <taxon>Malvales</taxon>
        <taxon>Malvaceae</taxon>
        <taxon>Helicteroideae</taxon>
        <taxon>Durio</taxon>
    </lineage>
</organism>
<dbReference type="Pfam" id="PF00240">
    <property type="entry name" value="ubiquitin"/>
    <property type="match status" value="2"/>
</dbReference>
<feature type="domain" description="Ubiquitin-like" evidence="8">
    <location>
        <begin position="112"/>
        <end position="187"/>
    </location>
</feature>
<dbReference type="SUPFAM" id="SSF54236">
    <property type="entry name" value="Ubiquitin-like"/>
    <property type="match status" value="2"/>
</dbReference>
<dbReference type="Proteomes" id="UP000515121">
    <property type="component" value="Unplaced"/>
</dbReference>
<dbReference type="RefSeq" id="XP_022757556.1">
    <property type="nucleotide sequence ID" value="XM_022901821.1"/>
</dbReference>
<dbReference type="GO" id="GO:0005524">
    <property type="term" value="F:ATP binding"/>
    <property type="evidence" value="ECO:0007669"/>
    <property type="project" value="UniProtKB-KW"/>
</dbReference>
<accession>A0A6P5ZYN0</accession>
<name>A0A6P5ZYN0_DURZI</name>
<evidence type="ECO:0000256" key="1">
    <source>
        <dbReference type="ARBA" id="ARBA00008941"/>
    </source>
</evidence>
<dbReference type="Pfam" id="PF00454">
    <property type="entry name" value="PI3_PI4_kinase"/>
    <property type="match status" value="1"/>
</dbReference>
<dbReference type="Gene3D" id="3.10.20.90">
    <property type="entry name" value="Phosphatidylinositol 3-kinase Catalytic Subunit, Chain A, domain 1"/>
    <property type="match status" value="2"/>
</dbReference>
<keyword evidence="4" id="KW-0547">Nucleotide-binding</keyword>
<dbReference type="GO" id="GO:0004430">
    <property type="term" value="F:1-phosphatidylinositol 4-kinase activity"/>
    <property type="evidence" value="ECO:0007669"/>
    <property type="project" value="UniProtKB-EC"/>
</dbReference>
<dbReference type="SMART" id="SM00213">
    <property type="entry name" value="UBQ"/>
    <property type="match status" value="2"/>
</dbReference>
<dbReference type="PANTHER" id="PTHR45800">
    <property type="entry name" value="PHOSPHATIDYLINOSITOL 4-KINASE GAMMA"/>
    <property type="match status" value="1"/>
</dbReference>
<keyword evidence="3" id="KW-0808">Transferase</keyword>
<dbReference type="OrthoDB" id="5839at2759"/>
<dbReference type="GeneID" id="111304842"/>
<dbReference type="PANTHER" id="PTHR45800:SF24">
    <property type="entry name" value="PHOSPHATIDYLINOSITOL 4-KINASE GAMMA 4"/>
    <property type="match status" value="1"/>
</dbReference>
<dbReference type="SUPFAM" id="SSF56112">
    <property type="entry name" value="Protein kinase-like (PK-like)"/>
    <property type="match status" value="1"/>
</dbReference>
<gene>
    <name evidence="11" type="primary">LOC111304842</name>
</gene>
<proteinExistence type="inferred from homology"/>
<dbReference type="PROSITE" id="PS50290">
    <property type="entry name" value="PI3_4_KINASE_3"/>
    <property type="match status" value="1"/>
</dbReference>
<evidence type="ECO:0000256" key="6">
    <source>
        <dbReference type="ARBA" id="ARBA00022840"/>
    </source>
</evidence>
<dbReference type="PROSITE" id="PS50053">
    <property type="entry name" value="UBIQUITIN_2"/>
    <property type="match status" value="2"/>
</dbReference>
<dbReference type="KEGG" id="dzi:111304842"/>
<feature type="domain" description="Ubiquitin-like" evidence="8">
    <location>
        <begin position="24"/>
        <end position="105"/>
    </location>
</feature>
<evidence type="ECO:0000313" key="11">
    <source>
        <dbReference type="RefSeq" id="XP_022757556.1"/>
    </source>
</evidence>
<dbReference type="CDD" id="cd17039">
    <property type="entry name" value="Ubl_ubiquitin_like"/>
    <property type="match status" value="1"/>
</dbReference>
<reference evidence="11" key="1">
    <citation type="submission" date="2025-08" db="UniProtKB">
        <authorList>
            <consortium name="RefSeq"/>
        </authorList>
    </citation>
    <scope>IDENTIFICATION</scope>
    <source>
        <tissue evidence="11">Fruit stalk</tissue>
    </source>
</reference>
<feature type="region of interest" description="Disordered" evidence="7">
    <location>
        <begin position="210"/>
        <end position="231"/>
    </location>
</feature>
<dbReference type="InterPro" id="IPR000403">
    <property type="entry name" value="PI3/4_kinase_cat_dom"/>
</dbReference>
<evidence type="ECO:0000256" key="7">
    <source>
        <dbReference type="SAM" id="MobiDB-lite"/>
    </source>
</evidence>
<dbReference type="InterPro" id="IPR029071">
    <property type="entry name" value="Ubiquitin-like_domsf"/>
</dbReference>
<keyword evidence="6" id="KW-0067">ATP-binding</keyword>
<keyword evidence="10" id="KW-1185">Reference proteome</keyword>
<feature type="compositionally biased region" description="Basic and acidic residues" evidence="7">
    <location>
        <begin position="210"/>
        <end position="225"/>
    </location>
</feature>
<feature type="domain" description="PI3K/PI4K catalytic" evidence="9">
    <location>
        <begin position="282"/>
        <end position="575"/>
    </location>
</feature>
<evidence type="ECO:0000259" key="9">
    <source>
        <dbReference type="PROSITE" id="PS50290"/>
    </source>
</evidence>
<evidence type="ECO:0000259" key="8">
    <source>
        <dbReference type="PROSITE" id="PS50053"/>
    </source>
</evidence>
<evidence type="ECO:0000256" key="4">
    <source>
        <dbReference type="ARBA" id="ARBA00022741"/>
    </source>
</evidence>
<evidence type="ECO:0000313" key="10">
    <source>
        <dbReference type="Proteomes" id="UP000515121"/>
    </source>
</evidence>